<dbReference type="RefSeq" id="WP_050337857.1">
    <property type="nucleotide sequence ID" value="NZ_AZCU01000022.1"/>
</dbReference>
<accession>A0A837R6R5</accession>
<dbReference type="GeneID" id="49392667"/>
<sequence>MTTRTDTNKTQLRVSVATADYDTANQLFHELGMDMTTAINLFLKQSIAVNGLPFRPHLITDTDKAIREVHSDQVQHFTSETDWQSSVRHELNKAD</sequence>
<dbReference type="EMBL" id="AZCU01000022">
    <property type="protein sequence ID" value="KRK22655.1"/>
    <property type="molecule type" value="Genomic_DNA"/>
</dbReference>
<comment type="caution">
    <text evidence="1">The sequence shown here is derived from an EMBL/GenBank/DDBJ whole genome shotgun (WGS) entry which is preliminary data.</text>
</comment>
<organism evidence="1 2">
    <name type="scientific">Lactiplantibacillus pentosus DSM 20314</name>
    <dbReference type="NCBI Taxonomy" id="1423791"/>
    <lineage>
        <taxon>Bacteria</taxon>
        <taxon>Bacillati</taxon>
        <taxon>Bacillota</taxon>
        <taxon>Bacilli</taxon>
        <taxon>Lactobacillales</taxon>
        <taxon>Lactobacillaceae</taxon>
        <taxon>Lactiplantibacillus</taxon>
    </lineage>
</organism>
<dbReference type="NCBIfam" id="TIGR02384">
    <property type="entry name" value="RelB_DinJ"/>
    <property type="match status" value="1"/>
</dbReference>
<gene>
    <name evidence="1" type="ORF">FD24_GL001748</name>
</gene>
<dbReference type="InterPro" id="IPR007337">
    <property type="entry name" value="RelB/DinJ"/>
</dbReference>
<dbReference type="Proteomes" id="UP000051020">
    <property type="component" value="Unassembled WGS sequence"/>
</dbReference>
<dbReference type="AlphaFoldDB" id="A0A837R6R5"/>
<reference evidence="1 2" key="1">
    <citation type="journal article" date="2015" name="Genome Announc.">
        <title>Expanding the biotechnology potential of lactobacilli through comparative genomics of 213 strains and associated genera.</title>
        <authorList>
            <person name="Sun Z."/>
            <person name="Harris H.M."/>
            <person name="McCann A."/>
            <person name="Guo C."/>
            <person name="Argimon S."/>
            <person name="Zhang W."/>
            <person name="Yang X."/>
            <person name="Jeffery I.B."/>
            <person name="Cooney J.C."/>
            <person name="Kagawa T.F."/>
            <person name="Liu W."/>
            <person name="Song Y."/>
            <person name="Salvetti E."/>
            <person name="Wrobel A."/>
            <person name="Rasinkangas P."/>
            <person name="Parkhill J."/>
            <person name="Rea M.C."/>
            <person name="O'Sullivan O."/>
            <person name="Ritari J."/>
            <person name="Douillard F.P."/>
            <person name="Paul Ross R."/>
            <person name="Yang R."/>
            <person name="Briner A.E."/>
            <person name="Felis G.E."/>
            <person name="de Vos W.M."/>
            <person name="Barrangou R."/>
            <person name="Klaenhammer T.R."/>
            <person name="Caufield P.W."/>
            <person name="Cui Y."/>
            <person name="Zhang H."/>
            <person name="O'Toole P.W."/>
        </authorList>
    </citation>
    <scope>NUCLEOTIDE SEQUENCE [LARGE SCALE GENOMIC DNA]</scope>
    <source>
        <strain evidence="1 2">DSM 20314</strain>
    </source>
</reference>
<dbReference type="GO" id="GO:0006355">
    <property type="term" value="P:regulation of DNA-templated transcription"/>
    <property type="evidence" value="ECO:0007669"/>
    <property type="project" value="InterPro"/>
</dbReference>
<proteinExistence type="predicted"/>
<name>A0A837R6R5_LACPE</name>
<dbReference type="InterPro" id="IPR013321">
    <property type="entry name" value="Arc_rbn_hlx_hlx"/>
</dbReference>
<dbReference type="Gene3D" id="1.10.1220.10">
    <property type="entry name" value="Met repressor-like"/>
    <property type="match status" value="1"/>
</dbReference>
<protein>
    <submittedName>
        <fullName evidence="1">Uncharacterized protein</fullName>
    </submittedName>
</protein>
<evidence type="ECO:0000313" key="1">
    <source>
        <dbReference type="EMBL" id="KRK22655.1"/>
    </source>
</evidence>
<evidence type="ECO:0000313" key="2">
    <source>
        <dbReference type="Proteomes" id="UP000051020"/>
    </source>
</evidence>